<dbReference type="EMBL" id="CM056810">
    <property type="protein sequence ID" value="KAJ8645406.1"/>
    <property type="molecule type" value="Genomic_DNA"/>
</dbReference>
<proteinExistence type="predicted"/>
<gene>
    <name evidence="1" type="ORF">MRB53_007154</name>
</gene>
<protein>
    <submittedName>
        <fullName evidence="1">Uncharacterized protein</fullName>
    </submittedName>
</protein>
<dbReference type="Proteomes" id="UP001234297">
    <property type="component" value="Chromosome 2"/>
</dbReference>
<name>A0ACC2MIE9_PERAE</name>
<evidence type="ECO:0000313" key="1">
    <source>
        <dbReference type="EMBL" id="KAJ8645406.1"/>
    </source>
</evidence>
<keyword evidence="2" id="KW-1185">Reference proteome</keyword>
<evidence type="ECO:0000313" key="2">
    <source>
        <dbReference type="Proteomes" id="UP001234297"/>
    </source>
</evidence>
<accession>A0ACC2MIE9</accession>
<sequence length="71" mass="7545">MCHAFKCSTCGKTTWGGCGRHVASVYRQIGQGQHCLCREWPGVKVGSSEPSTGEDAGGSNVQRSVSRCTIL</sequence>
<reference evidence="1 2" key="1">
    <citation type="journal article" date="2022" name="Hortic Res">
        <title>A haplotype resolved chromosomal level avocado genome allows analysis of novel avocado genes.</title>
        <authorList>
            <person name="Nath O."/>
            <person name="Fletcher S.J."/>
            <person name="Hayward A."/>
            <person name="Shaw L.M."/>
            <person name="Masouleh A.K."/>
            <person name="Furtado A."/>
            <person name="Henry R.J."/>
            <person name="Mitter N."/>
        </authorList>
    </citation>
    <scope>NUCLEOTIDE SEQUENCE [LARGE SCALE GENOMIC DNA]</scope>
    <source>
        <strain evidence="2">cv. Hass</strain>
    </source>
</reference>
<organism evidence="1 2">
    <name type="scientific">Persea americana</name>
    <name type="common">Avocado</name>
    <dbReference type="NCBI Taxonomy" id="3435"/>
    <lineage>
        <taxon>Eukaryota</taxon>
        <taxon>Viridiplantae</taxon>
        <taxon>Streptophyta</taxon>
        <taxon>Embryophyta</taxon>
        <taxon>Tracheophyta</taxon>
        <taxon>Spermatophyta</taxon>
        <taxon>Magnoliopsida</taxon>
        <taxon>Magnoliidae</taxon>
        <taxon>Laurales</taxon>
        <taxon>Lauraceae</taxon>
        <taxon>Persea</taxon>
    </lineage>
</organism>
<comment type="caution">
    <text evidence="1">The sequence shown here is derived from an EMBL/GenBank/DDBJ whole genome shotgun (WGS) entry which is preliminary data.</text>
</comment>